<dbReference type="RefSeq" id="XP_001272781.1">
    <property type="nucleotide sequence ID" value="XM_001272780.1"/>
</dbReference>
<dbReference type="CDD" id="cd03788">
    <property type="entry name" value="GT20_TPS"/>
    <property type="match status" value="1"/>
</dbReference>
<evidence type="ECO:0000256" key="3">
    <source>
        <dbReference type="ARBA" id="ARBA00022490"/>
    </source>
</evidence>
<dbReference type="OrthoDB" id="755951at2759"/>
<reference evidence="6 7" key="1">
    <citation type="journal article" date="2008" name="PLoS Genet.">
        <title>Genomic islands in the pathogenic filamentous fungus Aspergillus fumigatus.</title>
        <authorList>
            <person name="Fedorova N.D."/>
            <person name="Khaldi N."/>
            <person name="Joardar V.S."/>
            <person name="Maiti R."/>
            <person name="Amedeo P."/>
            <person name="Anderson M.J."/>
            <person name="Crabtree J."/>
            <person name="Silva J.C."/>
            <person name="Badger J.H."/>
            <person name="Albarraq A."/>
            <person name="Angiuoli S."/>
            <person name="Bussey H."/>
            <person name="Bowyer P."/>
            <person name="Cotty P.J."/>
            <person name="Dyer P.S."/>
            <person name="Egan A."/>
            <person name="Galens K."/>
            <person name="Fraser-Liggett C.M."/>
            <person name="Haas B.J."/>
            <person name="Inman J.M."/>
            <person name="Kent R."/>
            <person name="Lemieux S."/>
            <person name="Malavazi I."/>
            <person name="Orvis J."/>
            <person name="Roemer T."/>
            <person name="Ronning C.M."/>
            <person name="Sundaram J.P."/>
            <person name="Sutton G."/>
            <person name="Turner G."/>
            <person name="Venter J.C."/>
            <person name="White O.R."/>
            <person name="Whitty B.R."/>
            <person name="Youngman P."/>
            <person name="Wolfe K.H."/>
            <person name="Goldman G.H."/>
            <person name="Wortman J.R."/>
            <person name="Jiang B."/>
            <person name="Denning D.W."/>
            <person name="Nierman W.C."/>
        </authorList>
    </citation>
    <scope>NUCLEOTIDE SEQUENCE [LARGE SCALE GENOMIC DNA]</scope>
    <source>
        <strain evidence="7">ATCC 1007 / CBS 513.65 / DSM 816 / NCTC 3887 / NRRL 1</strain>
    </source>
</reference>
<accession>A1CEQ6</accession>
<gene>
    <name evidence="6" type="ORF">ACLA_090480</name>
</gene>
<evidence type="ECO:0000256" key="1">
    <source>
        <dbReference type="ARBA" id="ARBA00004496"/>
    </source>
</evidence>
<dbReference type="InterPro" id="IPR003337">
    <property type="entry name" value="Trehalose_PPase"/>
</dbReference>
<keyword evidence="7" id="KW-1185">Reference proteome</keyword>
<dbReference type="KEGG" id="act:ACLA_090480"/>
<dbReference type="GO" id="GO:0004805">
    <property type="term" value="F:trehalose-phosphatase activity"/>
    <property type="evidence" value="ECO:0007669"/>
    <property type="project" value="TreeGrafter"/>
</dbReference>
<dbReference type="InterPro" id="IPR023214">
    <property type="entry name" value="HAD_sf"/>
</dbReference>
<organism evidence="6 7">
    <name type="scientific">Aspergillus clavatus (strain ATCC 1007 / CBS 513.65 / DSM 816 / NCTC 3887 / NRRL 1 / QM 1276 / 107)</name>
    <dbReference type="NCBI Taxonomy" id="344612"/>
    <lineage>
        <taxon>Eukaryota</taxon>
        <taxon>Fungi</taxon>
        <taxon>Dikarya</taxon>
        <taxon>Ascomycota</taxon>
        <taxon>Pezizomycotina</taxon>
        <taxon>Eurotiomycetes</taxon>
        <taxon>Eurotiomycetidae</taxon>
        <taxon>Eurotiales</taxon>
        <taxon>Aspergillaceae</taxon>
        <taxon>Aspergillus</taxon>
        <taxon>Aspergillus subgen. Fumigati</taxon>
    </lineage>
</organism>
<evidence type="ECO:0000256" key="4">
    <source>
        <dbReference type="ARBA" id="ARBA00022553"/>
    </source>
</evidence>
<dbReference type="InterPro" id="IPR036412">
    <property type="entry name" value="HAD-like_sf"/>
</dbReference>
<dbReference type="EMBL" id="DS027052">
    <property type="protein sequence ID" value="EAW11355.1"/>
    <property type="molecule type" value="Genomic_DNA"/>
</dbReference>
<sequence length="987" mass="108956">MTVYIASLFLPYTIDFKATELRHARRKSSTSSHHSNNGVIGRLAEARQRGHKHSVSLSRTPGATTDDEKIFKPYISRSASEIPQADDPNGPGLSEPRTVPWGQSRKFNQPRSTAQIHLTPSILSRPEGGDESTNNDVPPATPDSEEDHGSPRALLSIDDWVVKAAEQGNGGLRNGVYAAEEAGILTDKMWVGTLGMPTDLLKDETLASISETLQDEYESIAVFVGDSEFEGHYAHFCRAVLWPAFHYQMQESPRHTEYDDYSWKQYVKVNEAYADTIAARWRPGDSIWVHDYHLLLLPGMLRERIPQAEIGFFMHAAFPSSEVFRCLNPRNALLNGLLGSDFIGFQTDEYCHHFLQTCSRLLSLEVTVDGVQLQDRFVRVKSIPIGTDVKALDDLRQSPEVKDWIANITSRYSGKHLIVARDRLDAPGGIKQKLLAYELFLKKYPKWRENVVLIQIASASEMPELESQISKVATRINSKYSSLTHQPLVLLSQDISYSQFLALMSVSEIFMVTSLREGMNLTCHDYLHCQDGKVTSQTHGSLILSEFTGSASIFTGHEFLVNPWDYREVADAINKALEMSAEEKQRNWEFLLERKAPHSAVAWCNSFGTTLSEAHSAQLSRELSLVSTLSVPSLKESYEAAGLRLFFLEDDGTLGPATPDALETMSVLETLLQDPKNRVYITSNKSPEQLEARFEAVSERIGYIAENGCFKREIGTTQWKPLVDMERAKDWRSGIRRVIQYYQERTDGSVMEERRCLLTFWYDQAHDPEIAARQASDLADQLNGTRGNEAIRVVLTEGTVSVEPLDVTKAKAAESILENLPQTPDFLLVAGGSRGDEALFRWANRLHLDEKIAHVATVTVGVHATEATAVLPTGMSIADVVSDLTSASASVNGHAPVVNGEDAAIVDGENSTIVNGDEAVIVEKEDAMIANGEDATIVVNGGTSSTIATGGKEDAKVANGDDATIVVNGETSSTIANEEDPTPTPPS</sequence>
<dbReference type="SUPFAM" id="SSF53756">
    <property type="entry name" value="UDP-Glycosyltransferase/glycogen phosphorylase"/>
    <property type="match status" value="1"/>
</dbReference>
<dbReference type="AlphaFoldDB" id="A1CEQ6"/>
<dbReference type="GO" id="GO:0005946">
    <property type="term" value="C:alpha,alpha-trehalose-phosphate synthase complex (UDP-forming)"/>
    <property type="evidence" value="ECO:0007669"/>
    <property type="project" value="TreeGrafter"/>
</dbReference>
<dbReference type="PANTHER" id="PTHR10788">
    <property type="entry name" value="TREHALOSE-6-PHOSPHATE SYNTHASE"/>
    <property type="match status" value="1"/>
</dbReference>
<feature type="region of interest" description="Disordered" evidence="5">
    <location>
        <begin position="46"/>
        <end position="151"/>
    </location>
</feature>
<keyword evidence="3" id="KW-0963">Cytoplasm</keyword>
<dbReference type="GO" id="GO:0005829">
    <property type="term" value="C:cytosol"/>
    <property type="evidence" value="ECO:0007669"/>
    <property type="project" value="TreeGrafter"/>
</dbReference>
<dbReference type="InterPro" id="IPR001830">
    <property type="entry name" value="Glyco_trans_20"/>
</dbReference>
<keyword evidence="4" id="KW-0597">Phosphoprotein</keyword>
<evidence type="ECO:0000256" key="2">
    <source>
        <dbReference type="ARBA" id="ARBA00005409"/>
    </source>
</evidence>
<dbReference type="GO" id="GO:0030234">
    <property type="term" value="F:enzyme regulator activity"/>
    <property type="evidence" value="ECO:0007669"/>
    <property type="project" value="UniProtKB-ARBA"/>
</dbReference>
<dbReference type="OMA" id="SHDFIHC"/>
<dbReference type="HOGENOM" id="CLU_002351_2_2_1"/>
<dbReference type="PANTHER" id="PTHR10788:SF15">
    <property type="entry name" value="TREHALOSE SYNTHASE COMPLEX REGULATORY SUBUNIT TPS3-RELATED"/>
    <property type="match status" value="1"/>
</dbReference>
<comment type="subcellular location">
    <subcellularLocation>
        <location evidence="1">Cytoplasm</location>
    </subcellularLocation>
</comment>
<dbReference type="GO" id="GO:0003825">
    <property type="term" value="F:alpha,alpha-trehalose-phosphate synthase (UDP-forming) activity"/>
    <property type="evidence" value="ECO:0007669"/>
    <property type="project" value="TreeGrafter"/>
</dbReference>
<dbReference type="Pfam" id="PF02358">
    <property type="entry name" value="Trehalose_PPase"/>
    <property type="match status" value="1"/>
</dbReference>
<evidence type="ECO:0000313" key="7">
    <source>
        <dbReference type="Proteomes" id="UP000006701"/>
    </source>
</evidence>
<dbReference type="Proteomes" id="UP000006701">
    <property type="component" value="Unassembled WGS sequence"/>
</dbReference>
<dbReference type="Pfam" id="PF00982">
    <property type="entry name" value="Glyco_transf_20"/>
    <property type="match status" value="1"/>
</dbReference>
<name>A1CEQ6_ASPCL</name>
<evidence type="ECO:0000313" key="6">
    <source>
        <dbReference type="EMBL" id="EAW11355.1"/>
    </source>
</evidence>
<dbReference type="SUPFAM" id="SSF56784">
    <property type="entry name" value="HAD-like"/>
    <property type="match status" value="1"/>
</dbReference>
<evidence type="ECO:0000256" key="5">
    <source>
        <dbReference type="SAM" id="MobiDB-lite"/>
    </source>
</evidence>
<dbReference type="STRING" id="344612.A1CEQ6"/>
<dbReference type="FunFam" id="3.40.50.2000:FF:000099">
    <property type="entry name" value="Alpha,alpha-trehalose phosphate synthase subunit, putative"/>
    <property type="match status" value="1"/>
</dbReference>
<comment type="similarity">
    <text evidence="2">In the N-terminal section; belongs to the glycosyltransferase 20 family.</text>
</comment>
<proteinExistence type="inferred from homology"/>
<dbReference type="Gene3D" id="3.40.50.2000">
    <property type="entry name" value="Glycogen Phosphorylase B"/>
    <property type="match status" value="2"/>
</dbReference>
<dbReference type="FunFam" id="3.40.50.2000:FF:000036">
    <property type="entry name" value="Alpha,alpha-trehalose-phosphate synthase subunit Tps2"/>
    <property type="match status" value="1"/>
</dbReference>
<dbReference type="GeneID" id="4705046"/>
<protein>
    <submittedName>
        <fullName evidence="6">Alpha,alpha-trehalose phosphate synthase subunit, putative</fullName>
    </submittedName>
</protein>
<feature type="compositionally biased region" description="Polar residues" evidence="5">
    <location>
        <begin position="105"/>
        <end position="122"/>
    </location>
</feature>
<dbReference type="VEuPathDB" id="FungiDB:ACLA_090480"/>
<dbReference type="Gene3D" id="3.40.50.1000">
    <property type="entry name" value="HAD superfamily/HAD-like"/>
    <property type="match status" value="2"/>
</dbReference>
<dbReference type="GO" id="GO:0005992">
    <property type="term" value="P:trehalose biosynthetic process"/>
    <property type="evidence" value="ECO:0007669"/>
    <property type="project" value="InterPro"/>
</dbReference>
<dbReference type="eggNOG" id="KOG1050">
    <property type="taxonomic scope" value="Eukaryota"/>
</dbReference>